<proteinExistence type="predicted"/>
<reference evidence="7 8" key="1">
    <citation type="submission" date="2017-11" db="EMBL/GenBank/DDBJ databases">
        <title>De novo assembly and phasing of dikaryotic genomes from two isolates of Puccinia coronata f. sp. avenae, the causal agent of oat crown rust.</title>
        <authorList>
            <person name="Miller M.E."/>
            <person name="Zhang Y."/>
            <person name="Omidvar V."/>
            <person name="Sperschneider J."/>
            <person name="Schwessinger B."/>
            <person name="Raley C."/>
            <person name="Palmer J.M."/>
            <person name="Garnica D."/>
            <person name="Upadhyaya N."/>
            <person name="Rathjen J."/>
            <person name="Taylor J.M."/>
            <person name="Park R.F."/>
            <person name="Dodds P.N."/>
            <person name="Hirsch C.D."/>
            <person name="Kianian S.F."/>
            <person name="Figueroa M."/>
        </authorList>
    </citation>
    <scope>NUCLEOTIDE SEQUENCE [LARGE SCALE GENOMIC DNA]</scope>
    <source>
        <strain evidence="7">12SD80</strain>
    </source>
</reference>
<organism evidence="7 8">
    <name type="scientific">Puccinia coronata f. sp. avenae</name>
    <dbReference type="NCBI Taxonomy" id="200324"/>
    <lineage>
        <taxon>Eukaryota</taxon>
        <taxon>Fungi</taxon>
        <taxon>Dikarya</taxon>
        <taxon>Basidiomycota</taxon>
        <taxon>Pucciniomycotina</taxon>
        <taxon>Pucciniomycetes</taxon>
        <taxon>Pucciniales</taxon>
        <taxon>Pucciniaceae</taxon>
        <taxon>Puccinia</taxon>
    </lineage>
</organism>
<evidence type="ECO:0000313" key="8">
    <source>
        <dbReference type="Proteomes" id="UP000235392"/>
    </source>
</evidence>
<evidence type="ECO:0000256" key="4">
    <source>
        <dbReference type="ARBA" id="ARBA00023242"/>
    </source>
</evidence>
<dbReference type="AlphaFoldDB" id="A0A2N5TQX4"/>
<feature type="domain" description="SigF-like NTF2-like" evidence="6">
    <location>
        <begin position="1"/>
        <end position="159"/>
    </location>
</feature>
<keyword evidence="4" id="KW-0539">Nucleus</keyword>
<dbReference type="GO" id="GO:0006357">
    <property type="term" value="P:regulation of transcription by RNA polymerase II"/>
    <property type="evidence" value="ECO:0007669"/>
    <property type="project" value="TreeGrafter"/>
</dbReference>
<dbReference type="PANTHER" id="PTHR21277:SF5">
    <property type="entry name" value="TRANSCRIPTIONAL ADAPTER 1"/>
    <property type="match status" value="1"/>
</dbReference>
<dbReference type="EMBL" id="PGCI01000388">
    <property type="protein sequence ID" value="PLW27876.1"/>
    <property type="molecule type" value="Genomic_DNA"/>
</dbReference>
<dbReference type="Pfam" id="PF24840">
    <property type="entry name" value="NTF2_SigF"/>
    <property type="match status" value="1"/>
</dbReference>
<feature type="compositionally biased region" description="Polar residues" evidence="5">
    <location>
        <begin position="304"/>
        <end position="315"/>
    </location>
</feature>
<dbReference type="Pfam" id="PF12767">
    <property type="entry name" value="SAGA-Tad1"/>
    <property type="match status" value="1"/>
</dbReference>
<keyword evidence="2" id="KW-0805">Transcription regulation</keyword>
<evidence type="ECO:0000313" key="7">
    <source>
        <dbReference type="EMBL" id="PLW27876.1"/>
    </source>
</evidence>
<gene>
    <name evidence="7" type="ORF">PCASD_25100</name>
</gene>
<evidence type="ECO:0000259" key="6">
    <source>
        <dbReference type="Pfam" id="PF24840"/>
    </source>
</evidence>
<dbReference type="Proteomes" id="UP000235392">
    <property type="component" value="Unassembled WGS sequence"/>
</dbReference>
<evidence type="ECO:0000256" key="2">
    <source>
        <dbReference type="ARBA" id="ARBA00023015"/>
    </source>
</evidence>
<dbReference type="InterPro" id="IPR057514">
    <property type="entry name" value="NTF2_SigF"/>
</dbReference>
<evidence type="ECO:0000256" key="5">
    <source>
        <dbReference type="SAM" id="MobiDB-lite"/>
    </source>
</evidence>
<dbReference type="PANTHER" id="PTHR21277">
    <property type="entry name" value="TRANSCRIPTIONAL ADAPTER 1"/>
    <property type="match status" value="1"/>
</dbReference>
<accession>A0A2N5TQX4</accession>
<feature type="compositionally biased region" description="Polar residues" evidence="5">
    <location>
        <begin position="528"/>
        <end position="540"/>
    </location>
</feature>
<dbReference type="CDD" id="cd22933">
    <property type="entry name" value="HFD_HFI1"/>
    <property type="match status" value="1"/>
</dbReference>
<dbReference type="InterPro" id="IPR024738">
    <property type="entry name" value="Hfi1/Tada1"/>
</dbReference>
<name>A0A2N5TQX4_9BASI</name>
<protein>
    <recommendedName>
        <fullName evidence="6">SigF-like NTF2-like domain-containing protein</fullName>
    </recommendedName>
</protein>
<feature type="region of interest" description="Disordered" evidence="5">
    <location>
        <begin position="304"/>
        <end position="345"/>
    </location>
</feature>
<dbReference type="GO" id="GO:0005634">
    <property type="term" value="C:nucleus"/>
    <property type="evidence" value="ECO:0007669"/>
    <property type="project" value="UniProtKB-SubCell"/>
</dbReference>
<dbReference type="GO" id="GO:0000124">
    <property type="term" value="C:SAGA complex"/>
    <property type="evidence" value="ECO:0007669"/>
    <property type="project" value="UniProtKB-ARBA"/>
</dbReference>
<evidence type="ECO:0000256" key="3">
    <source>
        <dbReference type="ARBA" id="ARBA00023163"/>
    </source>
</evidence>
<sequence>MDDPVNEIKGVVRSLIEPYRHAVIAENVSKHFSSDAIISNPLWIRAKLSKSNIHVKSIYEVIRLFSINSRVQFQGVMFDETKKHCTIELIETMDSILHYKFLSNFSMPMLIRFDLTKGEDGKYWISKETSNIPSDMKMMTMLLFPGLISLGHMAQVIFSDHFTQAAAAAAAAARPLLHHSTYFILFSCEVCSDEKIEISSQLQLHLHQMMLDPFVGTLPSHIYPPPPNKRADTLAIKQSIADELSEDDGLAYWSALVTFLKGQLDRTEFEAQTARLLKSEKLVSLHNALILSILYNTTRTDLPTANLSQEHNPTTGEGWYKRKRAPQPPTPVKIKSKNEERDPKKRRLKEAVMALGQRERNRLKQIASLKEKELEQQLKLNSQSSATRHLSSSHHYVFPERAENVMNTPLASKMKISSSTLYQDYMRCQQAPICSESKQLPDFDTLKDRMSLIAYDSGLSNGVDSAASSLALIALEVHLKTLLGDLLSLIRADRSVANTVEADEVASTAPGWPNGSVQHEESVAQPPVASTSVGPNSPSITLPRPDPTSTSPAKQPAPISLAQQAYQASSNLRLRDLKTQGLAPHLTSRDVTALAEISPHAFVRTHPAALERLIAVCHTSTPPEPTSSDRIIHNHHGSNLVDNCLLIEQKN</sequence>
<feature type="region of interest" description="Disordered" evidence="5">
    <location>
        <begin position="502"/>
        <end position="558"/>
    </location>
</feature>
<comment type="subcellular location">
    <subcellularLocation>
        <location evidence="1">Nucleus</location>
    </subcellularLocation>
</comment>
<keyword evidence="3" id="KW-0804">Transcription</keyword>
<evidence type="ECO:0000256" key="1">
    <source>
        <dbReference type="ARBA" id="ARBA00004123"/>
    </source>
</evidence>
<comment type="caution">
    <text evidence="7">The sequence shown here is derived from an EMBL/GenBank/DDBJ whole genome shotgun (WGS) entry which is preliminary data.</text>
</comment>
<dbReference type="GO" id="GO:0003713">
    <property type="term" value="F:transcription coactivator activity"/>
    <property type="evidence" value="ECO:0007669"/>
    <property type="project" value="TreeGrafter"/>
</dbReference>